<dbReference type="PANTHER" id="PTHR24346">
    <property type="entry name" value="MAP/MICROTUBULE AFFINITY-REGULATING KINASE"/>
    <property type="match status" value="1"/>
</dbReference>
<feature type="region of interest" description="Disordered" evidence="4">
    <location>
        <begin position="381"/>
        <end position="403"/>
    </location>
</feature>
<dbReference type="InterPro" id="IPR011009">
    <property type="entry name" value="Kinase-like_dom_sf"/>
</dbReference>
<gene>
    <name evidence="6" type="primary">SKS1_2</name>
    <name evidence="6" type="ORF">IWQ60_010370</name>
</gene>
<dbReference type="PROSITE" id="PS00107">
    <property type="entry name" value="PROTEIN_KINASE_ATP"/>
    <property type="match status" value="1"/>
</dbReference>
<dbReference type="GO" id="GO:0005737">
    <property type="term" value="C:cytoplasm"/>
    <property type="evidence" value="ECO:0007669"/>
    <property type="project" value="TreeGrafter"/>
</dbReference>
<dbReference type="Gene3D" id="1.10.510.10">
    <property type="entry name" value="Transferase(Phosphotransferase) domain 1"/>
    <property type="match status" value="1"/>
</dbReference>
<dbReference type="InterPro" id="IPR000719">
    <property type="entry name" value="Prot_kinase_dom"/>
</dbReference>
<comment type="caution">
    <text evidence="6">The sequence shown here is derived from an EMBL/GenBank/DDBJ whole genome shotgun (WGS) entry which is preliminary data.</text>
</comment>
<dbReference type="PROSITE" id="PS00108">
    <property type="entry name" value="PROTEIN_KINASE_ST"/>
    <property type="match status" value="1"/>
</dbReference>
<dbReference type="AlphaFoldDB" id="A0A9W7ZJZ8"/>
<name>A0A9W7ZJZ8_9FUNG</name>
<dbReference type="GO" id="GO:0035556">
    <property type="term" value="P:intracellular signal transduction"/>
    <property type="evidence" value="ECO:0007669"/>
    <property type="project" value="TreeGrafter"/>
</dbReference>
<dbReference type="GO" id="GO:0005524">
    <property type="term" value="F:ATP binding"/>
    <property type="evidence" value="ECO:0007669"/>
    <property type="project" value="UniProtKB-UniRule"/>
</dbReference>
<dbReference type="Proteomes" id="UP001150569">
    <property type="component" value="Unassembled WGS sequence"/>
</dbReference>
<organism evidence="6 7">
    <name type="scientific">Tieghemiomyces parasiticus</name>
    <dbReference type="NCBI Taxonomy" id="78921"/>
    <lineage>
        <taxon>Eukaryota</taxon>
        <taxon>Fungi</taxon>
        <taxon>Fungi incertae sedis</taxon>
        <taxon>Zoopagomycota</taxon>
        <taxon>Kickxellomycotina</taxon>
        <taxon>Dimargaritomycetes</taxon>
        <taxon>Dimargaritales</taxon>
        <taxon>Dimargaritaceae</taxon>
        <taxon>Tieghemiomyces</taxon>
    </lineage>
</organism>
<dbReference type="PROSITE" id="PS50011">
    <property type="entry name" value="PROTEIN_KINASE_DOM"/>
    <property type="match status" value="1"/>
</dbReference>
<dbReference type="InterPro" id="IPR008271">
    <property type="entry name" value="Ser/Thr_kinase_AS"/>
</dbReference>
<evidence type="ECO:0000259" key="5">
    <source>
        <dbReference type="PROSITE" id="PS50011"/>
    </source>
</evidence>
<keyword evidence="1 3" id="KW-0547">Nucleotide-binding</keyword>
<evidence type="ECO:0000256" key="4">
    <source>
        <dbReference type="SAM" id="MobiDB-lite"/>
    </source>
</evidence>
<keyword evidence="6" id="KW-0418">Kinase</keyword>
<keyword evidence="7" id="KW-1185">Reference proteome</keyword>
<feature type="binding site" evidence="3">
    <location>
        <position position="56"/>
    </location>
    <ligand>
        <name>ATP</name>
        <dbReference type="ChEBI" id="CHEBI:30616"/>
    </ligand>
</feature>
<dbReference type="Pfam" id="PF00069">
    <property type="entry name" value="Pkinase"/>
    <property type="match status" value="1"/>
</dbReference>
<accession>A0A9W7ZJZ8</accession>
<dbReference type="OrthoDB" id="541276at2759"/>
<dbReference type="SMART" id="SM00220">
    <property type="entry name" value="S_TKc"/>
    <property type="match status" value="1"/>
</dbReference>
<evidence type="ECO:0000313" key="7">
    <source>
        <dbReference type="Proteomes" id="UP001150569"/>
    </source>
</evidence>
<evidence type="ECO:0000256" key="2">
    <source>
        <dbReference type="ARBA" id="ARBA00022840"/>
    </source>
</evidence>
<proteinExistence type="predicted"/>
<evidence type="ECO:0000313" key="6">
    <source>
        <dbReference type="EMBL" id="KAJ1910969.1"/>
    </source>
</evidence>
<sequence length="545" mass="59691">MLGNPASRSGHLLGQTLGQGRYELVELIGVGTYGEVYLTRDRLEGGGLYATKAIRKADFDTKSCSYSIEISLQRRLPAHPNVARLYFVEHRGEYVFMVMEYCPGGDLYDNIVNNPTFKGPNHDRVVRRVFLQLLDAVEHCHRHGVYHRDLKPENVLVLQDGRLIKLIDFGLATDHRVSTDIGCGSSYYMSPECQGGLDGLGVGYDTPANDVWSLGVILVNLASGRNPWNQAILSDPIFRAFVANPNFLSTALPITDDFNHIIQRVFTLDPAQRCTLSELRHLVRHCKRFMRPLHSTPAHVPRSSYYDTVSQPAHYHHPTAAYPPVYPAIRDVVADEVDVAYEAEEQQLSSTLTPLPVHLPDAEDDLFAFSPHHPVPMGVATARNTPPTIGDNNDDDELSRSVGSTVYMGGDDDDEAEQLLTPTTHHHPINVFPMAVAAAVGVATAGRLPKQAPPALNASQLGRSSSLQSLQTPINNYTFDDIALLGAVPDPRTGGSSPAPPSVGDLDHVHIPILVDQPVSSALSGHPNFIAGGRYYLNGHDFAIF</sequence>
<dbReference type="GO" id="GO:0004674">
    <property type="term" value="F:protein serine/threonine kinase activity"/>
    <property type="evidence" value="ECO:0007669"/>
    <property type="project" value="UniProtKB-KW"/>
</dbReference>
<dbReference type="SUPFAM" id="SSF56112">
    <property type="entry name" value="Protein kinase-like (PK-like)"/>
    <property type="match status" value="1"/>
</dbReference>
<dbReference type="InterPro" id="IPR017441">
    <property type="entry name" value="Protein_kinase_ATP_BS"/>
</dbReference>
<feature type="compositionally biased region" description="Polar residues" evidence="4">
    <location>
        <begin position="382"/>
        <end position="391"/>
    </location>
</feature>
<keyword evidence="2 3" id="KW-0067">ATP-binding</keyword>
<evidence type="ECO:0000256" key="1">
    <source>
        <dbReference type="ARBA" id="ARBA00022741"/>
    </source>
</evidence>
<feature type="domain" description="Protein kinase" evidence="5">
    <location>
        <begin position="22"/>
        <end position="290"/>
    </location>
</feature>
<keyword evidence="6" id="KW-0723">Serine/threonine-protein kinase</keyword>
<reference evidence="6" key="1">
    <citation type="submission" date="2022-07" db="EMBL/GenBank/DDBJ databases">
        <title>Phylogenomic reconstructions and comparative analyses of Kickxellomycotina fungi.</title>
        <authorList>
            <person name="Reynolds N.K."/>
            <person name="Stajich J.E."/>
            <person name="Barry K."/>
            <person name="Grigoriev I.V."/>
            <person name="Crous P."/>
            <person name="Smith M.E."/>
        </authorList>
    </citation>
    <scope>NUCLEOTIDE SEQUENCE</scope>
    <source>
        <strain evidence="6">RSA 861</strain>
    </source>
</reference>
<keyword evidence="6" id="KW-0808">Transferase</keyword>
<dbReference type="PANTHER" id="PTHR24346:SF30">
    <property type="entry name" value="MATERNAL EMBRYONIC LEUCINE ZIPPER KINASE"/>
    <property type="match status" value="1"/>
</dbReference>
<dbReference type="EMBL" id="JANBPT010000984">
    <property type="protein sequence ID" value="KAJ1910969.1"/>
    <property type="molecule type" value="Genomic_DNA"/>
</dbReference>
<protein>
    <submittedName>
        <fullName evidence="6">Serine/threonine protein kinase</fullName>
    </submittedName>
</protein>
<evidence type="ECO:0000256" key="3">
    <source>
        <dbReference type="PROSITE-ProRule" id="PRU10141"/>
    </source>
</evidence>